<dbReference type="Pfam" id="PF12799">
    <property type="entry name" value="LRR_4"/>
    <property type="match status" value="1"/>
</dbReference>
<dbReference type="Proteomes" id="UP000504618">
    <property type="component" value="Unplaced"/>
</dbReference>
<organism evidence="3 4">
    <name type="scientific">Temnothorax curvispinosus</name>
    <dbReference type="NCBI Taxonomy" id="300111"/>
    <lineage>
        <taxon>Eukaryota</taxon>
        <taxon>Metazoa</taxon>
        <taxon>Ecdysozoa</taxon>
        <taxon>Arthropoda</taxon>
        <taxon>Hexapoda</taxon>
        <taxon>Insecta</taxon>
        <taxon>Pterygota</taxon>
        <taxon>Neoptera</taxon>
        <taxon>Endopterygota</taxon>
        <taxon>Hymenoptera</taxon>
        <taxon>Apocrita</taxon>
        <taxon>Aculeata</taxon>
        <taxon>Formicoidea</taxon>
        <taxon>Formicidae</taxon>
        <taxon>Myrmicinae</taxon>
        <taxon>Temnothorax</taxon>
    </lineage>
</organism>
<protein>
    <submittedName>
        <fullName evidence="4">Protein phosphatase 1 regulatory subunit 42-like isoform X1</fullName>
    </submittedName>
</protein>
<dbReference type="SUPFAM" id="SSF52058">
    <property type="entry name" value="L domain-like"/>
    <property type="match status" value="1"/>
</dbReference>
<dbReference type="InterPro" id="IPR050836">
    <property type="entry name" value="SDS22/Internalin_LRR"/>
</dbReference>
<evidence type="ECO:0000256" key="2">
    <source>
        <dbReference type="ARBA" id="ARBA00022737"/>
    </source>
</evidence>
<dbReference type="PANTHER" id="PTHR46652:SF3">
    <property type="entry name" value="LEUCINE-RICH REPEAT-CONTAINING PROTEIN 9"/>
    <property type="match status" value="1"/>
</dbReference>
<accession>A0A6J1RBI1</accession>
<evidence type="ECO:0000313" key="4">
    <source>
        <dbReference type="RefSeq" id="XP_024890266.1"/>
    </source>
</evidence>
<keyword evidence="2" id="KW-0677">Repeat</keyword>
<evidence type="ECO:0000256" key="1">
    <source>
        <dbReference type="ARBA" id="ARBA00022614"/>
    </source>
</evidence>
<evidence type="ECO:0000313" key="3">
    <source>
        <dbReference type="Proteomes" id="UP000504618"/>
    </source>
</evidence>
<sequence>MKPCDHLYRPLVARSYSRSFHIYLAIMVKLTTDIVERKCSQILTSKSLSKTIKKDELWKLTHLHMNDMFISSIGNIAIYRSLKVLYLQNNNISKIKNLHFACNLTHLYLQHNAIMKMENLESLQNLQKLYLGHNNIIVVEGLQNTKKLQELHVENQKIPLGESLCFEPRSAFTLSMCVKVLNISDNKMTSLRNLIGFQELHTLDAKNNLVDNVDDVTTTISTLPSLKDLSLQGNPVTWSYRYKENLIANSVSLGKVKHVNHSLPLIIHIYHSIISLLYVHIANLDGKIVTDICRNFMKKFKMEKHNRRTKNAAKIPLGDDITSSLNLPPAFKRSISRAIFQHPGPHLSITITPGSLSVGSQLQVFPPWKLASGIRSTKDNHITPRPFWGNINKSKETRLSRSHVNNKAIALPLI</sequence>
<dbReference type="OrthoDB" id="10262005at2759"/>
<dbReference type="SMART" id="SM00365">
    <property type="entry name" value="LRR_SD22"/>
    <property type="match status" value="4"/>
</dbReference>
<dbReference type="InterPro" id="IPR001611">
    <property type="entry name" value="Leu-rich_rpt"/>
</dbReference>
<reference evidence="4" key="1">
    <citation type="submission" date="2025-08" db="UniProtKB">
        <authorList>
            <consortium name="RefSeq"/>
        </authorList>
    </citation>
    <scope>IDENTIFICATION</scope>
    <source>
        <tissue evidence="4">Whole body</tissue>
    </source>
</reference>
<proteinExistence type="predicted"/>
<gene>
    <name evidence="4" type="primary">LOC112466423</name>
</gene>
<dbReference type="RefSeq" id="XP_024890266.1">
    <property type="nucleotide sequence ID" value="XM_025034498.1"/>
</dbReference>
<dbReference type="GeneID" id="112466423"/>
<dbReference type="InterPro" id="IPR025875">
    <property type="entry name" value="Leu-rich_rpt_4"/>
</dbReference>
<dbReference type="PANTHER" id="PTHR46652">
    <property type="entry name" value="LEUCINE-RICH REPEAT AND IQ DOMAIN-CONTAINING PROTEIN 1-RELATED"/>
    <property type="match status" value="1"/>
</dbReference>
<keyword evidence="3" id="KW-1185">Reference proteome</keyword>
<dbReference type="PROSITE" id="PS51450">
    <property type="entry name" value="LRR"/>
    <property type="match status" value="3"/>
</dbReference>
<keyword evidence="1" id="KW-0433">Leucine-rich repeat</keyword>
<dbReference type="Gene3D" id="3.80.10.10">
    <property type="entry name" value="Ribonuclease Inhibitor"/>
    <property type="match status" value="2"/>
</dbReference>
<name>A0A6J1RBI1_9HYME</name>
<dbReference type="CDD" id="cd21340">
    <property type="entry name" value="PPP1R42"/>
    <property type="match status" value="1"/>
</dbReference>
<dbReference type="InterPro" id="IPR032675">
    <property type="entry name" value="LRR_dom_sf"/>
</dbReference>
<dbReference type="AlphaFoldDB" id="A0A6J1RBI1"/>